<reference evidence="1" key="1">
    <citation type="submission" date="2019-12" db="EMBL/GenBank/DDBJ databases">
        <title>Genome sequencing and annotation of Brassica cretica.</title>
        <authorList>
            <person name="Studholme D.J."/>
            <person name="Sarris P."/>
        </authorList>
    </citation>
    <scope>NUCLEOTIDE SEQUENCE</scope>
    <source>
        <strain evidence="1">PFS-109/04</strain>
        <tissue evidence="1">Leaf</tissue>
    </source>
</reference>
<organism evidence="1 2">
    <name type="scientific">Brassica cretica</name>
    <name type="common">Mustard</name>
    <dbReference type="NCBI Taxonomy" id="69181"/>
    <lineage>
        <taxon>Eukaryota</taxon>
        <taxon>Viridiplantae</taxon>
        <taxon>Streptophyta</taxon>
        <taxon>Embryophyta</taxon>
        <taxon>Tracheophyta</taxon>
        <taxon>Spermatophyta</taxon>
        <taxon>Magnoliopsida</taxon>
        <taxon>eudicotyledons</taxon>
        <taxon>Gunneridae</taxon>
        <taxon>Pentapetalae</taxon>
        <taxon>rosids</taxon>
        <taxon>malvids</taxon>
        <taxon>Brassicales</taxon>
        <taxon>Brassicaceae</taxon>
        <taxon>Brassiceae</taxon>
        <taxon>Brassica</taxon>
    </lineage>
</organism>
<dbReference type="AlphaFoldDB" id="A0A8S9QXW2"/>
<dbReference type="Proteomes" id="UP000712600">
    <property type="component" value="Unassembled WGS sequence"/>
</dbReference>
<protein>
    <submittedName>
        <fullName evidence="1">Uncharacterized protein</fullName>
    </submittedName>
</protein>
<comment type="caution">
    <text evidence="1">The sequence shown here is derived from an EMBL/GenBank/DDBJ whole genome shotgun (WGS) entry which is preliminary data.</text>
</comment>
<sequence length="562" mass="61745">MFYLLLLGDPQGLTCFWDERPCRRVPPSSAGFCLFLGSRDRGRDSFHAADLSVRRPLSLFDEVFHHFHETCSLIHPPERPGSEASCLAKCLHPAFARRPLLRSRPIYPQRRRGTRVLRGPGLASRCNFEGLRGRPCGVVDIGSLRIPRAPTACELLHEFVAQACEGRYGPGGEIDVPLQGRSDQSGTEPFANRGFAGLLRECNRQHPLLVLHNVIVRVANTVIHLDVGKENFLGISIEAISSTKGVGGYGGLCCRSPLGCFLPGFRLGIALFQVVDLRILGPFSSYPSCSRRRRCIGCVLSGVGSVQCSMPEAGLASRRFAPAVWSVRQVSPSDFELLKRGVLENNGKIGLKRLLLDRTSKITRLNSSIFGNMEGSPYRKFSISWKGARFQGPNSGFLLVGTRSVPLSGTRGSRSCLEAGGNDTGIFFPNRRYHLDRIHKRIWNLRGVFARRNWLNRLSNRATAASSSLDHLSRLAEQSLAKKRSVEQFAVSGSGTGCAALGSGHMFFPGMVSDSRCSALDCYARCQPVFQPWDTQRVLSPSGVASETLFSDAASSMMNTWL</sequence>
<dbReference type="EMBL" id="QGKX02000996">
    <property type="protein sequence ID" value="KAF3555279.1"/>
    <property type="molecule type" value="Genomic_DNA"/>
</dbReference>
<evidence type="ECO:0000313" key="2">
    <source>
        <dbReference type="Proteomes" id="UP000712600"/>
    </source>
</evidence>
<proteinExistence type="predicted"/>
<gene>
    <name evidence="1" type="ORF">F2Q69_00013220</name>
</gene>
<accession>A0A8S9QXW2</accession>
<evidence type="ECO:0000313" key="1">
    <source>
        <dbReference type="EMBL" id="KAF3555279.1"/>
    </source>
</evidence>
<name>A0A8S9QXW2_BRACR</name>